<sequence length="135" mass="14511">MAGRSNEARGWSETLQARLRAKMDMLIDAFETSTDPAEKAQIEKDARTCGIFARAAKAIETMVPETKAEPPAKAAANDDEASMHDDIPEEPEALQAALVARFTRFAELLELKRRADQGDGDGAGRDGDGRPAAPA</sequence>
<dbReference type="PATRIC" id="fig|1292034.3.peg.4061"/>
<dbReference type="EMBL" id="APMP01000052">
    <property type="protein sequence ID" value="ENZ77687.1"/>
    <property type="molecule type" value="Genomic_DNA"/>
</dbReference>
<keyword evidence="3" id="KW-1185">Reference proteome</keyword>
<reference evidence="2 3" key="1">
    <citation type="journal article" date="2013" name="Genome Announc.">
        <title>Draft Genome Sequence for Caulobacter sp. Strain OR37, a Bacterium Tolerant to Heavy Metals.</title>
        <authorList>
            <person name="Utturkar S.M."/>
            <person name="Bollmann A."/>
            <person name="Brzoska R.M."/>
            <person name="Klingeman D.M."/>
            <person name="Epstein S.E."/>
            <person name="Palumbo A.V."/>
            <person name="Brown S.D."/>
        </authorList>
    </citation>
    <scope>NUCLEOTIDE SEQUENCE [LARGE SCALE GENOMIC DNA]</scope>
    <source>
        <strain evidence="2 3">OR37</strain>
    </source>
</reference>
<feature type="region of interest" description="Disordered" evidence="1">
    <location>
        <begin position="62"/>
        <end position="85"/>
    </location>
</feature>
<dbReference type="Proteomes" id="UP000013063">
    <property type="component" value="Unassembled WGS sequence"/>
</dbReference>
<evidence type="ECO:0000256" key="1">
    <source>
        <dbReference type="SAM" id="MobiDB-lite"/>
    </source>
</evidence>
<evidence type="ECO:0000313" key="2">
    <source>
        <dbReference type="EMBL" id="ENZ77687.1"/>
    </source>
</evidence>
<proteinExistence type="predicted"/>
<feature type="compositionally biased region" description="Basic and acidic residues" evidence="1">
    <location>
        <begin position="112"/>
        <end position="129"/>
    </location>
</feature>
<feature type="region of interest" description="Disordered" evidence="1">
    <location>
        <begin position="112"/>
        <end position="135"/>
    </location>
</feature>
<dbReference type="STRING" id="1292034.OR37_04107"/>
<protein>
    <submittedName>
        <fullName evidence="2">Uncharacterized protein</fullName>
    </submittedName>
</protein>
<name>R0E8H8_CAUVI</name>
<comment type="caution">
    <text evidence="2">The sequence shown here is derived from an EMBL/GenBank/DDBJ whole genome shotgun (WGS) entry which is preliminary data.</text>
</comment>
<dbReference type="AlphaFoldDB" id="R0E8H8"/>
<gene>
    <name evidence="2" type="ORF">OR37_04107</name>
</gene>
<accession>R0E8H8</accession>
<evidence type="ECO:0000313" key="3">
    <source>
        <dbReference type="Proteomes" id="UP000013063"/>
    </source>
</evidence>
<organism evidence="2 3">
    <name type="scientific">Caulobacter vibrioides OR37</name>
    <dbReference type="NCBI Taxonomy" id="1292034"/>
    <lineage>
        <taxon>Bacteria</taxon>
        <taxon>Pseudomonadati</taxon>
        <taxon>Pseudomonadota</taxon>
        <taxon>Alphaproteobacteria</taxon>
        <taxon>Caulobacterales</taxon>
        <taxon>Caulobacteraceae</taxon>
        <taxon>Caulobacter</taxon>
    </lineage>
</organism>
<dbReference type="RefSeq" id="WP_004625001.1">
    <property type="nucleotide sequence ID" value="NZ_APMP01000052.1"/>
</dbReference>